<organism evidence="2 3">
    <name type="scientific">Stegodyphus mimosarum</name>
    <name type="common">African social velvet spider</name>
    <dbReference type="NCBI Taxonomy" id="407821"/>
    <lineage>
        <taxon>Eukaryota</taxon>
        <taxon>Metazoa</taxon>
        <taxon>Ecdysozoa</taxon>
        <taxon>Arthropoda</taxon>
        <taxon>Chelicerata</taxon>
        <taxon>Arachnida</taxon>
        <taxon>Araneae</taxon>
        <taxon>Araneomorphae</taxon>
        <taxon>Entelegynae</taxon>
        <taxon>Eresoidea</taxon>
        <taxon>Eresidae</taxon>
        <taxon>Stegodyphus</taxon>
    </lineage>
</organism>
<dbReference type="Pfam" id="PF00501">
    <property type="entry name" value="AMP-binding"/>
    <property type="match status" value="1"/>
</dbReference>
<feature type="domain" description="AMP-dependent synthetase/ligase" evidence="1">
    <location>
        <begin position="3"/>
        <end position="257"/>
    </location>
</feature>
<dbReference type="PROSITE" id="PS00455">
    <property type="entry name" value="AMP_BINDING"/>
    <property type="match status" value="1"/>
</dbReference>
<dbReference type="PANTHER" id="PTHR42921:SF1">
    <property type="entry name" value="ACETOACETYL-COA SYNTHETASE"/>
    <property type="match status" value="1"/>
</dbReference>
<gene>
    <name evidence="2" type="ORF">X975_01814</name>
</gene>
<dbReference type="EMBL" id="KK121296">
    <property type="protein sequence ID" value="KFM80142.1"/>
    <property type="molecule type" value="Genomic_DNA"/>
</dbReference>
<reference evidence="2 3" key="1">
    <citation type="submission" date="2013-11" db="EMBL/GenBank/DDBJ databases">
        <title>Genome sequencing of Stegodyphus mimosarum.</title>
        <authorList>
            <person name="Bechsgaard J."/>
        </authorList>
    </citation>
    <scope>NUCLEOTIDE SEQUENCE [LARGE SCALE GENOMIC DNA]</scope>
</reference>
<dbReference type="GO" id="GO:0030729">
    <property type="term" value="F:acetoacetate-CoA ligase activity"/>
    <property type="evidence" value="ECO:0007669"/>
    <property type="project" value="TreeGrafter"/>
</dbReference>
<evidence type="ECO:0000313" key="2">
    <source>
        <dbReference type="EMBL" id="KFM80142.1"/>
    </source>
</evidence>
<proteinExistence type="predicted"/>
<dbReference type="SUPFAM" id="SSF56801">
    <property type="entry name" value="Acetyl-CoA synthetase-like"/>
    <property type="match status" value="1"/>
</dbReference>
<feature type="non-terminal residue" evidence="2">
    <location>
        <position position="264"/>
    </location>
</feature>
<protein>
    <submittedName>
        <fullName evidence="2">Acetoacetyl-CoA synthetase</fullName>
    </submittedName>
</protein>
<evidence type="ECO:0000313" key="3">
    <source>
        <dbReference type="Proteomes" id="UP000054359"/>
    </source>
</evidence>
<dbReference type="OrthoDB" id="10253869at2759"/>
<dbReference type="InterPro" id="IPR020845">
    <property type="entry name" value="AMP-binding_CS"/>
</dbReference>
<dbReference type="AlphaFoldDB" id="A0A087US03"/>
<dbReference type="InterPro" id="IPR000873">
    <property type="entry name" value="AMP-dep_synth/lig_dom"/>
</dbReference>
<dbReference type="PANTHER" id="PTHR42921">
    <property type="entry name" value="ACETOACETYL-COA SYNTHETASE"/>
    <property type="match status" value="1"/>
</dbReference>
<keyword evidence="3" id="KW-1185">Reference proteome</keyword>
<dbReference type="InterPro" id="IPR042099">
    <property type="entry name" value="ANL_N_sf"/>
</dbReference>
<dbReference type="Proteomes" id="UP000054359">
    <property type="component" value="Unassembled WGS sequence"/>
</dbReference>
<name>A0A087US03_STEMI</name>
<dbReference type="STRING" id="407821.A0A087US03"/>
<evidence type="ECO:0000259" key="1">
    <source>
        <dbReference type="Pfam" id="PF00501"/>
    </source>
</evidence>
<dbReference type="Gene3D" id="3.40.50.12780">
    <property type="entry name" value="N-terminal domain of ligase-like"/>
    <property type="match status" value="1"/>
</dbReference>
<sequence length="264" mass="28983">MFEEVKLYAAAFRKHGLKIGDRVACYMSNRKEAILTFLAATSIGAIFGAAQPFLAAKASANIIGVMDAKFLIIVDYHKGWGEDISLLDNLPVILEKSPTLEKVIIIATKDETLTSGIPRIQNGYSLEEFLRSARLADGSVPDLIFEQLPASHPICINFTSGTTGISKGPMHSAVTLLSSLVSIVFHHNLTSEDIFMNPCPAGWVIWDFYIPCLAAGVNLFLYCGVPYHIRDGVNIWDIMAKHKVTSTNLVTSVVDRMEKLEIVP</sequence>
<accession>A0A087US03</accession>